<dbReference type="PATRIC" id="fig|1543721.4.peg.3660"/>
<dbReference type="Pfam" id="PF13304">
    <property type="entry name" value="AAA_21"/>
    <property type="match status" value="1"/>
</dbReference>
<dbReference type="InterPro" id="IPR034139">
    <property type="entry name" value="TOPRIM_OLD"/>
</dbReference>
<sequence>MQYIKKLKLFNFKRFRQFEVEFSSETNTIIGDNESGKSSILQAIELVASGSRNKVETIGIESILNKDAIAEFFTTDKSFEKLPEIHVEIYLNNDGNPDLVGKHNSDNASLSGLHMICHPSEDLAAEINQVLAEGNENFPFEYYVVKFVTFNGEAYSGYRRFLKCLTIDSSQINSEYANREYTKSVYDSTVDHATRVRLKNEYRHHKAQFKENNLKDVNDRLGDYDFSVRSGSKYNLETDITLIQDQIPIDERGKGQQCFIKTEFALSRNADKKSIDTLLLEEPENHLSHSNMKRLISKISGSHKNQIIIATHNSLISTRLDLRYSILLNSSSDSPLMLKNLSESTAKFFMKAPDNNILEFVLSVKVILVEGDAEYMLLDALYSRETGRSLDEDSVHVISVGGTSFKRYMELAKTLGIRVAVIRDNDEDYQSNCVDNYVDHVADHIKVFSDTDNTRYTFEVCMYQDNKSICDKLFSGGNIKKKPIEFMLDNKAEAAFRLVEHYEENLDIPSYIKQAIAWINE</sequence>
<dbReference type="SUPFAM" id="SSF52540">
    <property type="entry name" value="P-loop containing nucleoside triphosphate hydrolases"/>
    <property type="match status" value="1"/>
</dbReference>
<dbReference type="GO" id="GO:0016887">
    <property type="term" value="F:ATP hydrolysis activity"/>
    <property type="evidence" value="ECO:0007669"/>
    <property type="project" value="InterPro"/>
</dbReference>
<dbReference type="CDD" id="cd01026">
    <property type="entry name" value="TOPRIM_OLD"/>
    <property type="match status" value="1"/>
</dbReference>
<dbReference type="InterPro" id="IPR003959">
    <property type="entry name" value="ATPase_AAA_core"/>
</dbReference>
<keyword evidence="5" id="KW-1185">Reference proteome</keyword>
<dbReference type="PANTHER" id="PTHR43581">
    <property type="entry name" value="ATP/GTP PHOSPHATASE"/>
    <property type="match status" value="1"/>
</dbReference>
<evidence type="ECO:0000313" key="5">
    <source>
        <dbReference type="Proteomes" id="UP000034410"/>
    </source>
</evidence>
<keyword evidence="4" id="KW-0540">Nuclease</keyword>
<name>A0A0F7K3P0_9GAMM</name>
<dbReference type="PANTHER" id="PTHR43581:SF4">
    <property type="entry name" value="ATP_GTP PHOSPHATASE"/>
    <property type="match status" value="1"/>
</dbReference>
<feature type="domain" description="OLD protein-like TOPRIM" evidence="3">
    <location>
        <begin position="363"/>
        <end position="426"/>
    </location>
</feature>
<evidence type="ECO:0000313" key="4">
    <source>
        <dbReference type="EMBL" id="AKH21865.1"/>
    </source>
</evidence>
<dbReference type="GO" id="GO:0004519">
    <property type="term" value="F:endonuclease activity"/>
    <property type="evidence" value="ECO:0007669"/>
    <property type="project" value="UniProtKB-KW"/>
</dbReference>
<dbReference type="Proteomes" id="UP000034410">
    <property type="component" value="Chromosome"/>
</dbReference>
<dbReference type="Pfam" id="PF13175">
    <property type="entry name" value="AAA_15"/>
    <property type="match status" value="1"/>
</dbReference>
<dbReference type="Pfam" id="PF20469">
    <property type="entry name" value="OLD-like_TOPRIM"/>
    <property type="match status" value="1"/>
</dbReference>
<evidence type="ECO:0000259" key="3">
    <source>
        <dbReference type="Pfam" id="PF20469"/>
    </source>
</evidence>
<dbReference type="InterPro" id="IPR027417">
    <property type="entry name" value="P-loop_NTPase"/>
</dbReference>
<feature type="domain" description="ATPase AAA-type core" evidence="2">
    <location>
        <begin position="242"/>
        <end position="316"/>
    </location>
</feature>
<evidence type="ECO:0000259" key="1">
    <source>
        <dbReference type="Pfam" id="PF13175"/>
    </source>
</evidence>
<reference evidence="4 5" key="1">
    <citation type="journal article" date="2015" name="Genome Announc.">
        <title>Complete Genome Sequence of Sedimenticola thiotaurini Strain SIP-G1, a Polyphosphate- and Polyhydroxyalkanoate-Accumulating Sulfur-Oxidizing Gammaproteobacterium Isolated from Salt Marsh Sediments.</title>
        <authorList>
            <person name="Flood B.E."/>
            <person name="Jones D.S."/>
            <person name="Bailey J.V."/>
        </authorList>
    </citation>
    <scope>NUCLEOTIDE SEQUENCE [LARGE SCALE GENOMIC DNA]</scope>
    <source>
        <strain evidence="4 5">SIP-G1</strain>
    </source>
</reference>
<dbReference type="OrthoDB" id="3322489at2"/>
<gene>
    <name evidence="4" type="ORF">AAY24_17675</name>
</gene>
<organism evidence="4 5">
    <name type="scientific">Sedimenticola thiotaurini</name>
    <dbReference type="NCBI Taxonomy" id="1543721"/>
    <lineage>
        <taxon>Bacteria</taxon>
        <taxon>Pseudomonadati</taxon>
        <taxon>Pseudomonadota</taxon>
        <taxon>Gammaproteobacteria</taxon>
        <taxon>Chromatiales</taxon>
        <taxon>Sedimenticolaceae</taxon>
        <taxon>Sedimenticola</taxon>
    </lineage>
</organism>
<evidence type="ECO:0000259" key="2">
    <source>
        <dbReference type="Pfam" id="PF13304"/>
    </source>
</evidence>
<dbReference type="KEGG" id="seds:AAY24_17675"/>
<dbReference type="GO" id="GO:0005524">
    <property type="term" value="F:ATP binding"/>
    <property type="evidence" value="ECO:0007669"/>
    <property type="project" value="InterPro"/>
</dbReference>
<dbReference type="EMBL" id="CP011412">
    <property type="protein sequence ID" value="AKH21865.1"/>
    <property type="molecule type" value="Genomic_DNA"/>
</dbReference>
<dbReference type="RefSeq" id="WP_046860786.1">
    <property type="nucleotide sequence ID" value="NZ_CP011412.1"/>
</dbReference>
<protein>
    <submittedName>
        <fullName evidence="4">ATP-dependent endonuclease</fullName>
    </submittedName>
</protein>
<accession>A0A0F7K3P0</accession>
<feature type="domain" description="Endonuclease GajA/Old nuclease/RecF-like AAA" evidence="1">
    <location>
        <begin position="3"/>
        <end position="212"/>
    </location>
</feature>
<proteinExistence type="predicted"/>
<dbReference type="InterPro" id="IPR041685">
    <property type="entry name" value="AAA_GajA/Old/RecF-like"/>
</dbReference>
<dbReference type="AlphaFoldDB" id="A0A0F7K3P0"/>
<keyword evidence="4" id="KW-0255">Endonuclease</keyword>
<dbReference type="Gene3D" id="3.40.50.300">
    <property type="entry name" value="P-loop containing nucleotide triphosphate hydrolases"/>
    <property type="match status" value="1"/>
</dbReference>
<dbReference type="InterPro" id="IPR051396">
    <property type="entry name" value="Bact_Antivir_Def_Nuclease"/>
</dbReference>
<keyword evidence="4" id="KW-0378">Hydrolase</keyword>